<dbReference type="RefSeq" id="XP_062791321.1">
    <property type="nucleotide sequence ID" value="XM_062935270.1"/>
</dbReference>
<protein>
    <recommendedName>
        <fullName evidence="4">F-box domain-containing protein</fullName>
    </recommendedName>
</protein>
<reference evidence="2 3" key="1">
    <citation type="submission" date="2024-01" db="EMBL/GenBank/DDBJ databases">
        <title>Comparative genomics of Cryptococcus and Kwoniella reveals pathogenesis evolution and contrasting modes of karyotype evolution via chromosome fusion or intercentromeric recombination.</title>
        <authorList>
            <person name="Coelho M.A."/>
            <person name="David-Palma M."/>
            <person name="Shea T."/>
            <person name="Bowers K."/>
            <person name="McGinley-Smith S."/>
            <person name="Mohammad A.W."/>
            <person name="Gnirke A."/>
            <person name="Yurkov A.M."/>
            <person name="Nowrousian M."/>
            <person name="Sun S."/>
            <person name="Cuomo C.A."/>
            <person name="Heitman J."/>
        </authorList>
    </citation>
    <scope>NUCLEOTIDE SEQUENCE [LARGE SCALE GENOMIC DNA]</scope>
    <source>
        <strain evidence="2">CBS 11374</strain>
    </source>
</reference>
<feature type="region of interest" description="Disordered" evidence="1">
    <location>
        <begin position="401"/>
        <end position="427"/>
    </location>
</feature>
<feature type="compositionally biased region" description="Low complexity" evidence="1">
    <location>
        <begin position="661"/>
        <end position="675"/>
    </location>
</feature>
<dbReference type="GeneID" id="87955671"/>
<name>A0ABZ1CXU9_9TREE</name>
<feature type="region of interest" description="Disordered" evidence="1">
    <location>
        <begin position="648"/>
        <end position="675"/>
    </location>
</feature>
<dbReference type="Proteomes" id="UP001329825">
    <property type="component" value="Chromosome 4"/>
</dbReference>
<keyword evidence="3" id="KW-1185">Reference proteome</keyword>
<gene>
    <name evidence="2" type="ORF">IL334_003540</name>
</gene>
<proteinExistence type="predicted"/>
<sequence length="675" mass="75258">MSPVLSDTPAVKLEPSSSKTDPVNGRGLESLFTDHAYCEILEQVIDHLDLRDIARLLRVTKLVNEVFTSSSKLQLSYRRYYHALPESTSITAIQRGSTCFTDKRSTSQQPHSAKTLSDLLEKEERLDVLKPSSIRCIHVPNATVFELKSGLLLMGECLHKIPTRPSNPQGGFKFDAWSIWLLDDKTVNCKTPSSLMKDRGGVRNQGFCKWRVDYGDTWDFISMCPEDNVLAIAKEHQEVPCGYLTSNSTALTSRRIHFYQLIPPAGTPTPPKGAFQGATRHPEAALSFIEVRVPAKYHLHQVKIQLAPGGKMGVMLHAPATDVKFSFLGFWDWKKGVSLGAVTPTPHILKADDFRFFGPFVIVSVFREIGYRDELSKEKGESRDDNRRSTATIRKIAKGYKVRGRTSRAGPRGSPHDSEDEEMSDSDLHKDNLACIETYELLKPSNGKEPSPFAHRAYTDRGYNPSEPCTWDYQDIPTCAAIASFFTPPLNSTTQDIGPLSMMLPGLRQGLVTPNTCDLGEVFIDDALLKGERDGVMTFTIVANTYDEFGNQVNTKCQGTINLREIVHRITIILTDRIRPENWDRRSHAIQTDLETMWSDDPAVYQSLQRQLGLDQSVVEGEVDDVGWESDPEEAGRISISLAALQLTSGKSKSRGRGKGKTSSTYKTKSGKTLP</sequence>
<evidence type="ECO:0000256" key="1">
    <source>
        <dbReference type="SAM" id="MobiDB-lite"/>
    </source>
</evidence>
<evidence type="ECO:0008006" key="4">
    <source>
        <dbReference type="Google" id="ProtNLM"/>
    </source>
</evidence>
<organism evidence="2 3">
    <name type="scientific">Kwoniella shivajii</name>
    <dbReference type="NCBI Taxonomy" id="564305"/>
    <lineage>
        <taxon>Eukaryota</taxon>
        <taxon>Fungi</taxon>
        <taxon>Dikarya</taxon>
        <taxon>Basidiomycota</taxon>
        <taxon>Agaricomycotina</taxon>
        <taxon>Tremellomycetes</taxon>
        <taxon>Tremellales</taxon>
        <taxon>Cryptococcaceae</taxon>
        <taxon>Kwoniella</taxon>
    </lineage>
</organism>
<accession>A0ABZ1CXU9</accession>
<evidence type="ECO:0000313" key="3">
    <source>
        <dbReference type="Proteomes" id="UP001329825"/>
    </source>
</evidence>
<dbReference type="EMBL" id="CP141884">
    <property type="protein sequence ID" value="WRT66581.1"/>
    <property type="molecule type" value="Genomic_DNA"/>
</dbReference>
<evidence type="ECO:0000313" key="2">
    <source>
        <dbReference type="EMBL" id="WRT66581.1"/>
    </source>
</evidence>
<feature type="region of interest" description="Disordered" evidence="1">
    <location>
        <begin position="1"/>
        <end position="25"/>
    </location>
</feature>